<dbReference type="RefSeq" id="WP_145346082.1">
    <property type="nucleotide sequence ID" value="NZ_CP036261.1"/>
</dbReference>
<dbReference type="AlphaFoldDB" id="A0A517M1D7"/>
<accession>A0A517M1D7</accession>
<protein>
    <recommendedName>
        <fullName evidence="3">DNA sulfur modification protein DndE</fullName>
    </recommendedName>
</protein>
<reference evidence="1 2" key="1">
    <citation type="submission" date="2019-02" db="EMBL/GenBank/DDBJ databases">
        <title>Deep-cultivation of Planctomycetes and their phenomic and genomic characterization uncovers novel biology.</title>
        <authorList>
            <person name="Wiegand S."/>
            <person name="Jogler M."/>
            <person name="Boedeker C."/>
            <person name="Pinto D."/>
            <person name="Vollmers J."/>
            <person name="Rivas-Marin E."/>
            <person name="Kohn T."/>
            <person name="Peeters S.H."/>
            <person name="Heuer A."/>
            <person name="Rast P."/>
            <person name="Oberbeckmann S."/>
            <person name="Bunk B."/>
            <person name="Jeske O."/>
            <person name="Meyerdierks A."/>
            <person name="Storesund J.E."/>
            <person name="Kallscheuer N."/>
            <person name="Luecker S."/>
            <person name="Lage O.M."/>
            <person name="Pohl T."/>
            <person name="Merkel B.J."/>
            <person name="Hornburger P."/>
            <person name="Mueller R.-W."/>
            <person name="Bruemmer F."/>
            <person name="Labrenz M."/>
            <person name="Spormann A.M."/>
            <person name="Op den Camp H."/>
            <person name="Overmann J."/>
            <person name="Amann R."/>
            <person name="Jetten M.S.M."/>
            <person name="Mascher T."/>
            <person name="Medema M.H."/>
            <person name="Devos D.P."/>
            <person name="Kaster A.-K."/>
            <person name="Ovreas L."/>
            <person name="Rohde M."/>
            <person name="Galperin M.Y."/>
            <person name="Jogler C."/>
        </authorList>
    </citation>
    <scope>NUCLEOTIDE SEQUENCE [LARGE SCALE GENOMIC DNA]</scope>
    <source>
        <strain evidence="1 2">EC9</strain>
    </source>
</reference>
<dbReference type="Pfam" id="PF08870">
    <property type="entry name" value="DndE"/>
    <property type="match status" value="1"/>
</dbReference>
<evidence type="ECO:0000313" key="2">
    <source>
        <dbReference type="Proteomes" id="UP000319557"/>
    </source>
</evidence>
<gene>
    <name evidence="1" type="ORF">EC9_28860</name>
</gene>
<proteinExistence type="predicted"/>
<dbReference type="NCBIfam" id="TIGR03184">
    <property type="entry name" value="DNA_S_dndE"/>
    <property type="match status" value="1"/>
</dbReference>
<dbReference type="EMBL" id="CP036261">
    <property type="protein sequence ID" value="QDS88694.1"/>
    <property type="molecule type" value="Genomic_DNA"/>
</dbReference>
<dbReference type="Proteomes" id="UP000319557">
    <property type="component" value="Chromosome"/>
</dbReference>
<keyword evidence="2" id="KW-1185">Reference proteome</keyword>
<evidence type="ECO:0000313" key="1">
    <source>
        <dbReference type="EMBL" id="QDS88694.1"/>
    </source>
</evidence>
<dbReference type="OrthoDB" id="163895at2"/>
<dbReference type="InterPro" id="IPR014969">
    <property type="entry name" value="DNA_S_DndE"/>
</dbReference>
<name>A0A517M1D7_9BACT</name>
<dbReference type="KEGG" id="ruv:EC9_28860"/>
<dbReference type="REBASE" id="356378">
    <property type="entry name" value="M.PbaEC9DndEP"/>
</dbReference>
<evidence type="ECO:0008006" key="3">
    <source>
        <dbReference type="Google" id="ProtNLM"/>
    </source>
</evidence>
<dbReference type="Gene3D" id="1.10.1220.160">
    <property type="entry name" value="DNA sulphur modification protein DndE"/>
    <property type="match status" value="1"/>
</dbReference>
<organism evidence="1 2">
    <name type="scientific">Rosistilla ulvae</name>
    <dbReference type="NCBI Taxonomy" id="1930277"/>
    <lineage>
        <taxon>Bacteria</taxon>
        <taxon>Pseudomonadati</taxon>
        <taxon>Planctomycetota</taxon>
        <taxon>Planctomycetia</taxon>
        <taxon>Pirellulales</taxon>
        <taxon>Pirellulaceae</taxon>
        <taxon>Rosistilla</taxon>
    </lineage>
</organism>
<dbReference type="InterPro" id="IPR038472">
    <property type="entry name" value="DndE_sf"/>
</dbReference>
<sequence>MHLNKIKLTKDASDRLKQLKARTGLTPNILSRIGFCMSLSDPAIPDPGEYPEEDREFNRYTLLGEWDALYVAMLRQRMLNDELPDDAVEVDYFRAHLNRGVIALSRQVKSIADLASLAIT</sequence>